<dbReference type="Proteomes" id="UP000230002">
    <property type="component" value="Unassembled WGS sequence"/>
</dbReference>
<feature type="compositionally biased region" description="Low complexity" evidence="1">
    <location>
        <begin position="37"/>
        <end position="54"/>
    </location>
</feature>
<gene>
    <name evidence="2" type="ORF">GSI_07639</name>
    <name evidence="3" type="ORF">GSI_07795</name>
</gene>
<feature type="region of interest" description="Disordered" evidence="1">
    <location>
        <begin position="1"/>
        <end position="61"/>
    </location>
</feature>
<sequence>MPPRANSSKKRACSPDEPKPADKPQTRSSKRVKKDVTSTASTSTSLSTTSAPAAKSRTRPKAVNVVEDSAVAPSFHGNFDLYAMSLPFLSSVFAPKRDYAALLKTIRTYQAKPDNTAQIFLPEDTSKSGRFESLAVLDPIQEWPFDLALRSLARKPTLTFTAREMSDNAKFFSGAGAGSPAKGPGVTAAVALAYDQCGIASSKGAFKMRRAWVSADGRDEVFEGVFSVSIIYSSLYRGKCDETACRETFAFWGVRARVGEDGKEIGLGPGTGRRW</sequence>
<feature type="compositionally biased region" description="Basic and acidic residues" evidence="1">
    <location>
        <begin position="13"/>
        <end position="25"/>
    </location>
</feature>
<comment type="caution">
    <text evidence="3">The sequence shown here is derived from an EMBL/GenBank/DDBJ whole genome shotgun (WGS) entry which is preliminary data.</text>
</comment>
<name>A0A2G8S8Z3_9APHY</name>
<reference evidence="3 4" key="1">
    <citation type="journal article" date="2015" name="Sci. Rep.">
        <title>Chromosome-level genome map provides insights into diverse defense mechanisms in the medicinal fungus Ganoderma sinense.</title>
        <authorList>
            <person name="Zhu Y."/>
            <person name="Xu J."/>
            <person name="Sun C."/>
            <person name="Zhou S."/>
            <person name="Xu H."/>
            <person name="Nelson D.R."/>
            <person name="Qian J."/>
            <person name="Song J."/>
            <person name="Luo H."/>
            <person name="Xiang L."/>
            <person name="Li Y."/>
            <person name="Xu Z."/>
            <person name="Ji A."/>
            <person name="Wang L."/>
            <person name="Lu S."/>
            <person name="Hayward A."/>
            <person name="Sun W."/>
            <person name="Li X."/>
            <person name="Schwartz D.C."/>
            <person name="Wang Y."/>
            <person name="Chen S."/>
        </authorList>
    </citation>
    <scope>NUCLEOTIDE SEQUENCE [LARGE SCALE GENOMIC DNA]</scope>
    <source>
        <strain evidence="3 4">ZZ0214-1</strain>
    </source>
</reference>
<evidence type="ECO:0000313" key="4">
    <source>
        <dbReference type="Proteomes" id="UP000230002"/>
    </source>
</evidence>
<accession>A0A2G8S8Z3</accession>
<protein>
    <submittedName>
        <fullName evidence="3">Uncharacterized protein</fullName>
    </submittedName>
</protein>
<dbReference type="AlphaFoldDB" id="A0A2G8S8Z3"/>
<organism evidence="3 4">
    <name type="scientific">Ganoderma sinense ZZ0214-1</name>
    <dbReference type="NCBI Taxonomy" id="1077348"/>
    <lineage>
        <taxon>Eukaryota</taxon>
        <taxon>Fungi</taxon>
        <taxon>Dikarya</taxon>
        <taxon>Basidiomycota</taxon>
        <taxon>Agaricomycotina</taxon>
        <taxon>Agaricomycetes</taxon>
        <taxon>Polyporales</taxon>
        <taxon>Polyporaceae</taxon>
        <taxon>Ganoderma</taxon>
    </lineage>
</organism>
<dbReference type="OrthoDB" id="3256283at2759"/>
<evidence type="ECO:0000313" key="2">
    <source>
        <dbReference type="EMBL" id="PIL30062.1"/>
    </source>
</evidence>
<proteinExistence type="predicted"/>
<evidence type="ECO:0000256" key="1">
    <source>
        <dbReference type="SAM" id="MobiDB-lite"/>
    </source>
</evidence>
<dbReference type="EMBL" id="AYKW01000016">
    <property type="protein sequence ID" value="PIL30217.1"/>
    <property type="molecule type" value="Genomic_DNA"/>
</dbReference>
<dbReference type="EMBL" id="AYKW01000016">
    <property type="protein sequence ID" value="PIL30062.1"/>
    <property type="molecule type" value="Genomic_DNA"/>
</dbReference>
<keyword evidence="4" id="KW-1185">Reference proteome</keyword>
<evidence type="ECO:0000313" key="3">
    <source>
        <dbReference type="EMBL" id="PIL30217.1"/>
    </source>
</evidence>